<feature type="region of interest" description="Disordered" evidence="1">
    <location>
        <begin position="394"/>
        <end position="439"/>
    </location>
</feature>
<feature type="compositionally biased region" description="Low complexity" evidence="1">
    <location>
        <begin position="394"/>
        <end position="403"/>
    </location>
</feature>
<comment type="caution">
    <text evidence="2">The sequence shown here is derived from an EMBL/GenBank/DDBJ whole genome shotgun (WGS) entry which is preliminary data.</text>
</comment>
<feature type="region of interest" description="Disordered" evidence="1">
    <location>
        <begin position="1260"/>
        <end position="1338"/>
    </location>
</feature>
<feature type="region of interest" description="Disordered" evidence="1">
    <location>
        <begin position="676"/>
        <end position="751"/>
    </location>
</feature>
<feature type="compositionally biased region" description="Polar residues" evidence="1">
    <location>
        <begin position="277"/>
        <end position="291"/>
    </location>
</feature>
<feature type="compositionally biased region" description="Polar residues" evidence="1">
    <location>
        <begin position="1200"/>
        <end position="1209"/>
    </location>
</feature>
<organism evidence="2 3">
    <name type="scientific">Lentinula detonsa</name>
    <dbReference type="NCBI Taxonomy" id="2804962"/>
    <lineage>
        <taxon>Eukaryota</taxon>
        <taxon>Fungi</taxon>
        <taxon>Dikarya</taxon>
        <taxon>Basidiomycota</taxon>
        <taxon>Agaricomycotina</taxon>
        <taxon>Agaricomycetes</taxon>
        <taxon>Agaricomycetidae</taxon>
        <taxon>Agaricales</taxon>
        <taxon>Marasmiineae</taxon>
        <taxon>Omphalotaceae</taxon>
        <taxon>Lentinula</taxon>
    </lineage>
</organism>
<feature type="compositionally biased region" description="Low complexity" evidence="1">
    <location>
        <begin position="688"/>
        <end position="703"/>
    </location>
</feature>
<gene>
    <name evidence="2" type="ORF">F5890DRAFT_1472499</name>
</gene>
<evidence type="ECO:0000313" key="3">
    <source>
        <dbReference type="Proteomes" id="UP001163850"/>
    </source>
</evidence>
<reference evidence="2" key="1">
    <citation type="submission" date="2022-08" db="EMBL/GenBank/DDBJ databases">
        <authorList>
            <consortium name="DOE Joint Genome Institute"/>
            <person name="Min B."/>
            <person name="Riley R."/>
            <person name="Sierra-Patev S."/>
            <person name="Naranjo-Ortiz M."/>
            <person name="Looney B."/>
            <person name="Konkel Z."/>
            <person name="Slot J.C."/>
            <person name="Sakamoto Y."/>
            <person name="Steenwyk J.L."/>
            <person name="Rokas A."/>
            <person name="Carro J."/>
            <person name="Camarero S."/>
            <person name="Ferreira P."/>
            <person name="Molpeceres G."/>
            <person name="Ruiz-Duenas F.J."/>
            <person name="Serrano A."/>
            <person name="Henrissat B."/>
            <person name="Drula E."/>
            <person name="Hughes K.W."/>
            <person name="Mata J.L."/>
            <person name="Ishikawa N.K."/>
            <person name="Vargas-Isla R."/>
            <person name="Ushijima S."/>
            <person name="Smith C.A."/>
            <person name="Ahrendt S."/>
            <person name="Andreopoulos W."/>
            <person name="He G."/>
            <person name="Labutti K."/>
            <person name="Lipzen A."/>
            <person name="Ng V."/>
            <person name="Sandor L."/>
            <person name="Barry K."/>
            <person name="Martinez A.T."/>
            <person name="Xiao Y."/>
            <person name="Gibbons J.G."/>
            <person name="Terashima K."/>
            <person name="Hibbett D.S."/>
            <person name="Grigoriev I.V."/>
        </authorList>
    </citation>
    <scope>NUCLEOTIDE SEQUENCE</scope>
    <source>
        <strain evidence="2">TFB7829</strain>
    </source>
</reference>
<feature type="region of interest" description="Disordered" evidence="1">
    <location>
        <begin position="838"/>
        <end position="887"/>
    </location>
</feature>
<feature type="compositionally biased region" description="Basic and acidic residues" evidence="1">
    <location>
        <begin position="1269"/>
        <end position="1284"/>
    </location>
</feature>
<feature type="compositionally biased region" description="Basic and acidic residues" evidence="1">
    <location>
        <begin position="178"/>
        <end position="189"/>
    </location>
</feature>
<feature type="region of interest" description="Disordered" evidence="1">
    <location>
        <begin position="123"/>
        <end position="218"/>
    </location>
</feature>
<evidence type="ECO:0000256" key="1">
    <source>
        <dbReference type="SAM" id="MobiDB-lite"/>
    </source>
</evidence>
<feature type="compositionally biased region" description="Polar residues" evidence="1">
    <location>
        <begin position="404"/>
        <end position="417"/>
    </location>
</feature>
<feature type="region of interest" description="Disordered" evidence="1">
    <location>
        <begin position="901"/>
        <end position="989"/>
    </location>
</feature>
<feature type="compositionally biased region" description="Low complexity" evidence="1">
    <location>
        <begin position="975"/>
        <end position="989"/>
    </location>
</feature>
<proteinExistence type="predicted"/>
<feature type="region of interest" description="Disordered" evidence="1">
    <location>
        <begin position="1188"/>
        <end position="1248"/>
    </location>
</feature>
<feature type="compositionally biased region" description="Basic residues" evidence="1">
    <location>
        <begin position="1293"/>
        <end position="1310"/>
    </location>
</feature>
<protein>
    <submittedName>
        <fullName evidence="2">Uncharacterized protein</fullName>
    </submittedName>
</protein>
<feature type="region of interest" description="Disordered" evidence="1">
    <location>
        <begin position="1018"/>
        <end position="1066"/>
    </location>
</feature>
<feature type="compositionally biased region" description="Low complexity" evidence="1">
    <location>
        <begin position="1210"/>
        <end position="1219"/>
    </location>
</feature>
<sequence>MDMLTLSIMGTSHKTEERGSVISILEVPQMNNICKTTTVAFLRHDEESLKISLRAEGFGSMVGYIANGTNLYRAMTQKFHIPGMRRRVGVEIKVRVACDFEYKSMALSVSGLYSPSLEKNNSEFLGSNSTTPSPTSYKPPVELDFQPNLPESTERQTTTASNNYPLYQQKILPLSELKSSKQGDSELTRGRRRGQSASARPTLRLHIANPTEPSLNQQDDVQEQVMRPTMQAAKTQTAQAFYPRSVIAAVKNDSQNRRRGETFSEFSRTLHPGSSAHGGTSLITENVSTDAGSEPAPAMVFHSGQLGIRTAPSSHMRITTSDLNFHRPNSSSPNSNSTPSSGDSVTNPTTKRPHRASPLTGPQAMMSATSGTNSSVSTAPLSIFSEESYPSASSVSASTVSTPATQESASEFISHFTSPRAPSGPTSVTGTRRPLPVPPPPSTIPPAMSSIIPSTIPLSPPVPPIPPPPPHIPTHSLTPSVMPVYGHNLLQHGREHGRSSSGDLSFGSNANDNIAADLAYRMEKRRGKQRETAPNSPTLGAGMAEEEDIPYELRSDKWKGKQKMRDRNHGTSSVPQQIMSPDFANYTPTPPSNDANSFKSLEDREIGLPPSLSGTLSNQPSRASIDSSHSSTRSIGGAGINERGVSKWKGKQILKTLSISSISSLERDSGGTLSKYAQLRGQGKEADSPASSFSSSPIVPLHSIPAPVPSPTPLNHTSHPNALVPGGYGGPRITSPRLMGDTSFDSRSTSPRTVAWFSTPPIPMYVEPPLPLNVRKVASPVTSPNKPPMLPPKDYKHSRQQSVTIDQAPMHTHPFDADDSDEEGRTLYKEVEAVYVSPTASSTSPEAVDRPVDTGYGYAEPGYEDDERVYIDDGFDDPSTLNSDNVLDDLDREYGLGVSASGQLVSGSGVGQSSSTFGRESVHGGFASSRISVARERSPSPMRYARRRRDSLPEDDYDSPESNGLQSPLEFADIPSPSSSQARSRSRSPPVLEGFVYVDRHTSPRPLADTATQILNSLNSRRPLSPPPLSPSSSPLPAFGRSDDNDRGRQSTRRPQILGDELGMSFAKNPSPTRYHPMKGVVQVGTLAVLAEEKVYVRGKWRMRTPSTGLSPMGGGSVAGGVAISKTPMGNAQGGLRRYASEESLLSAVVPSEKDDDYPTGNSTGFAPLRSSGFNEFNLAAPNPSYNPKRFIDRAPTPDSFDSGSFNPNSSKKSLSSQGHGSGGGSSSGRHTPILRGPGMKPEYADDFGFGTGWKAALEYGRPARKSKGTQERDAELGRGRERGVGGQDRTSRHQSTKLEKKRPVKRGKSLPRASGGGGEASEMKRSGTYVAHQRDARALQPSEHISYDLWVEKGLDQTSAAVKGKKTIPASRI</sequence>
<feature type="region of interest" description="Disordered" evidence="1">
    <location>
        <begin position="524"/>
        <end position="638"/>
    </location>
</feature>
<dbReference type="Proteomes" id="UP001163850">
    <property type="component" value="Unassembled WGS sequence"/>
</dbReference>
<feature type="compositionally biased region" description="Polar residues" evidence="1">
    <location>
        <begin position="366"/>
        <end position="377"/>
    </location>
</feature>
<accession>A0AA38Q3R2</accession>
<feature type="region of interest" description="Disordered" evidence="1">
    <location>
        <begin position="777"/>
        <end position="800"/>
    </location>
</feature>
<feature type="compositionally biased region" description="Low complexity" evidence="1">
    <location>
        <begin position="127"/>
        <end position="140"/>
    </location>
</feature>
<dbReference type="EMBL" id="MU801929">
    <property type="protein sequence ID" value="KAJ3987063.1"/>
    <property type="molecule type" value="Genomic_DNA"/>
</dbReference>
<feature type="compositionally biased region" description="Low complexity" evidence="1">
    <location>
        <begin position="328"/>
        <end position="341"/>
    </location>
</feature>
<evidence type="ECO:0000313" key="2">
    <source>
        <dbReference type="EMBL" id="KAJ3987063.1"/>
    </source>
</evidence>
<feature type="compositionally biased region" description="Low complexity" evidence="1">
    <location>
        <begin position="901"/>
        <end position="915"/>
    </location>
</feature>
<feature type="compositionally biased region" description="Polar residues" evidence="1">
    <location>
        <begin position="570"/>
        <end position="579"/>
    </location>
</feature>
<feature type="region of interest" description="Disordered" evidence="1">
    <location>
        <begin position="321"/>
        <end position="377"/>
    </location>
</feature>
<feature type="region of interest" description="Disordered" evidence="1">
    <location>
        <begin position="252"/>
        <end position="295"/>
    </location>
</feature>
<feature type="compositionally biased region" description="Basic and acidic residues" evidence="1">
    <location>
        <begin position="551"/>
        <end position="569"/>
    </location>
</feature>
<name>A0AA38Q3R2_9AGAR</name>
<feature type="compositionally biased region" description="Low complexity" evidence="1">
    <location>
        <begin position="621"/>
        <end position="635"/>
    </location>
</feature>
<feature type="compositionally biased region" description="Polar residues" evidence="1">
    <location>
        <begin position="149"/>
        <end position="166"/>
    </location>
</feature>